<dbReference type="RefSeq" id="WP_138365132.1">
    <property type="nucleotide sequence ID" value="NZ_VCEJ01000002.1"/>
</dbReference>
<reference evidence="1 2" key="1">
    <citation type="submission" date="2019-05" db="EMBL/GenBank/DDBJ databases">
        <authorList>
            <person name="Qu J.-H."/>
        </authorList>
    </citation>
    <scope>NUCLEOTIDE SEQUENCE [LARGE SCALE GENOMIC DNA]</scope>
    <source>
        <strain evidence="1 2">T17</strain>
    </source>
</reference>
<dbReference type="AlphaFoldDB" id="A0A5R9L5S2"/>
<sequence>MQIIRNDTVIERLTSYGSKNWIGKRKYGKVLFGGLSKQGRKSFIIEILDPKNFLSGDVILGTIMQGDYDEKLDTTQTFYSSPP</sequence>
<organism evidence="1 2">
    <name type="scientific">Dyadobacter luticola</name>
    <dbReference type="NCBI Taxonomy" id="1979387"/>
    <lineage>
        <taxon>Bacteria</taxon>
        <taxon>Pseudomonadati</taxon>
        <taxon>Bacteroidota</taxon>
        <taxon>Cytophagia</taxon>
        <taxon>Cytophagales</taxon>
        <taxon>Spirosomataceae</taxon>
        <taxon>Dyadobacter</taxon>
    </lineage>
</organism>
<protein>
    <submittedName>
        <fullName evidence="1">Uncharacterized protein</fullName>
    </submittedName>
</protein>
<gene>
    <name evidence="1" type="ORF">FEN17_10150</name>
</gene>
<evidence type="ECO:0000313" key="2">
    <source>
        <dbReference type="Proteomes" id="UP000306402"/>
    </source>
</evidence>
<keyword evidence="2" id="KW-1185">Reference proteome</keyword>
<accession>A0A5R9L5S2</accession>
<name>A0A5R9L5S2_9BACT</name>
<dbReference type="Proteomes" id="UP000306402">
    <property type="component" value="Unassembled WGS sequence"/>
</dbReference>
<proteinExistence type="predicted"/>
<comment type="caution">
    <text evidence="1">The sequence shown here is derived from an EMBL/GenBank/DDBJ whole genome shotgun (WGS) entry which is preliminary data.</text>
</comment>
<evidence type="ECO:0000313" key="1">
    <source>
        <dbReference type="EMBL" id="TLV03922.1"/>
    </source>
</evidence>
<dbReference type="EMBL" id="VCEJ01000002">
    <property type="protein sequence ID" value="TLV03922.1"/>
    <property type="molecule type" value="Genomic_DNA"/>
</dbReference>